<dbReference type="AlphaFoldDB" id="A0A0A9U225"/>
<accession>A0A0A9U225</accession>
<organism evidence="1">
    <name type="scientific">Arundo donax</name>
    <name type="common">Giant reed</name>
    <name type="synonym">Donax arundinaceus</name>
    <dbReference type="NCBI Taxonomy" id="35708"/>
    <lineage>
        <taxon>Eukaryota</taxon>
        <taxon>Viridiplantae</taxon>
        <taxon>Streptophyta</taxon>
        <taxon>Embryophyta</taxon>
        <taxon>Tracheophyta</taxon>
        <taxon>Spermatophyta</taxon>
        <taxon>Magnoliopsida</taxon>
        <taxon>Liliopsida</taxon>
        <taxon>Poales</taxon>
        <taxon>Poaceae</taxon>
        <taxon>PACMAD clade</taxon>
        <taxon>Arundinoideae</taxon>
        <taxon>Arundineae</taxon>
        <taxon>Arundo</taxon>
    </lineage>
</organism>
<sequence length="35" mass="4211">MDSMCFSTFHIVSTQMYNRLDFVKYIVTSYELLNL</sequence>
<proteinExistence type="predicted"/>
<name>A0A0A9U225_ARUDO</name>
<reference evidence="1" key="2">
    <citation type="journal article" date="2015" name="Data Brief">
        <title>Shoot transcriptome of the giant reed, Arundo donax.</title>
        <authorList>
            <person name="Barrero R.A."/>
            <person name="Guerrero F.D."/>
            <person name="Moolhuijzen P."/>
            <person name="Goolsby J.A."/>
            <person name="Tidwell J."/>
            <person name="Bellgard S.E."/>
            <person name="Bellgard M.I."/>
        </authorList>
    </citation>
    <scope>NUCLEOTIDE SEQUENCE</scope>
    <source>
        <tissue evidence="1">Shoot tissue taken approximately 20 cm above the soil surface</tissue>
    </source>
</reference>
<reference evidence="1" key="1">
    <citation type="submission" date="2014-09" db="EMBL/GenBank/DDBJ databases">
        <authorList>
            <person name="Magalhaes I.L.F."/>
            <person name="Oliveira U."/>
            <person name="Santos F.R."/>
            <person name="Vidigal T.H.D.A."/>
            <person name="Brescovit A.D."/>
            <person name="Santos A.J."/>
        </authorList>
    </citation>
    <scope>NUCLEOTIDE SEQUENCE</scope>
    <source>
        <tissue evidence="1">Shoot tissue taken approximately 20 cm above the soil surface</tissue>
    </source>
</reference>
<evidence type="ECO:0000313" key="1">
    <source>
        <dbReference type="EMBL" id="JAD18125.1"/>
    </source>
</evidence>
<protein>
    <submittedName>
        <fullName evidence="1">Uncharacterized protein</fullName>
    </submittedName>
</protein>
<dbReference type="EMBL" id="GBRH01279770">
    <property type="protein sequence ID" value="JAD18125.1"/>
    <property type="molecule type" value="Transcribed_RNA"/>
</dbReference>